<evidence type="ECO:0000256" key="2">
    <source>
        <dbReference type="ARBA" id="ARBA00023015"/>
    </source>
</evidence>
<protein>
    <submittedName>
        <fullName evidence="6">Mal regulon transcriptional regulator MalI</fullName>
    </submittedName>
</protein>
<evidence type="ECO:0000256" key="3">
    <source>
        <dbReference type="ARBA" id="ARBA00023125"/>
    </source>
</evidence>
<evidence type="ECO:0000256" key="4">
    <source>
        <dbReference type="ARBA" id="ARBA00023163"/>
    </source>
</evidence>
<evidence type="ECO:0000313" key="7">
    <source>
        <dbReference type="Proteomes" id="UP000302163"/>
    </source>
</evidence>
<dbReference type="NCBIfam" id="NF007449">
    <property type="entry name" value="PRK10014.1"/>
    <property type="match status" value="1"/>
</dbReference>
<keyword evidence="2" id="KW-0805">Transcription regulation</keyword>
<organism evidence="6 7">
    <name type="scientific">Jejubacter calystegiae</name>
    <dbReference type="NCBI Taxonomy" id="2579935"/>
    <lineage>
        <taxon>Bacteria</taxon>
        <taxon>Pseudomonadati</taxon>
        <taxon>Pseudomonadota</taxon>
        <taxon>Gammaproteobacteria</taxon>
        <taxon>Enterobacterales</taxon>
        <taxon>Enterobacteriaceae</taxon>
        <taxon>Jejubacter</taxon>
    </lineage>
</organism>
<evidence type="ECO:0000256" key="1">
    <source>
        <dbReference type="ARBA" id="ARBA00022491"/>
    </source>
</evidence>
<sequence>MTLHKRVTITDVAVAAGVSVSTVSLVLSGKGRISAATGDRVNAAIERLGFVRNRQAAALRGGQSGTIGLIVRDPGAPFYAGLLAGLIEELERQGRMVLLAPGGRDGHSLVRSAESLLEQGVDGIVIAGYPNSDGTLRERANRAGIPLVYADRASHPDTPDMVSPDNMQAARLLTEHLIGKGHQRIAWLGGRSDSLTRAELLGGFCATLLRYGLPFHSDQVMECESGLQPASDALVTLLRRSAGITAVVCHDVRVATGAWFGLQRVGKSSGVGGLESYYESHIELAAFAYVPEESLEALPVTWVTTPACEIGRAAAWWIVQMGSGAGSDVLGHMEIPGRLAMAVI</sequence>
<reference evidence="6 7" key="1">
    <citation type="submission" date="2019-05" db="EMBL/GenBank/DDBJ databases">
        <title>Complete genome sequence of Izhakiella calystegiae KSNA2, an endophyte isolated from beach morning glory (Calystegia soldanella).</title>
        <authorList>
            <person name="Jiang L."/>
            <person name="Jeong J.C."/>
            <person name="Kim C.Y."/>
            <person name="Kim D.H."/>
            <person name="Kim S.W."/>
            <person name="Lee j."/>
        </authorList>
    </citation>
    <scope>NUCLEOTIDE SEQUENCE [LARGE SCALE GENOMIC DNA]</scope>
    <source>
        <strain evidence="6 7">KSNA2</strain>
    </source>
</reference>
<dbReference type="Pfam" id="PF00356">
    <property type="entry name" value="LacI"/>
    <property type="match status" value="1"/>
</dbReference>
<dbReference type="RefSeq" id="WP_138097311.1">
    <property type="nucleotide sequence ID" value="NZ_CP040428.1"/>
</dbReference>
<dbReference type="KEGG" id="izh:FEM41_16615"/>
<dbReference type="OrthoDB" id="9798934at2"/>
<dbReference type="PANTHER" id="PTHR30146:SF148">
    <property type="entry name" value="HTH-TYPE TRANSCRIPTIONAL REPRESSOR PURR-RELATED"/>
    <property type="match status" value="1"/>
</dbReference>
<dbReference type="InterPro" id="IPR028082">
    <property type="entry name" value="Peripla_BP_I"/>
</dbReference>
<dbReference type="InterPro" id="IPR001761">
    <property type="entry name" value="Peripla_BP/Lac1_sug-bd_dom"/>
</dbReference>
<dbReference type="Proteomes" id="UP000302163">
    <property type="component" value="Chromosome"/>
</dbReference>
<dbReference type="SMART" id="SM00354">
    <property type="entry name" value="HTH_LACI"/>
    <property type="match status" value="1"/>
</dbReference>
<evidence type="ECO:0000259" key="5">
    <source>
        <dbReference type="PROSITE" id="PS50932"/>
    </source>
</evidence>
<dbReference type="PROSITE" id="PS50932">
    <property type="entry name" value="HTH_LACI_2"/>
    <property type="match status" value="1"/>
</dbReference>
<keyword evidence="3" id="KW-0238">DNA-binding</keyword>
<dbReference type="GO" id="GO:0000976">
    <property type="term" value="F:transcription cis-regulatory region binding"/>
    <property type="evidence" value="ECO:0007669"/>
    <property type="project" value="TreeGrafter"/>
</dbReference>
<dbReference type="Gene3D" id="3.40.50.2300">
    <property type="match status" value="2"/>
</dbReference>
<dbReference type="InterPro" id="IPR000843">
    <property type="entry name" value="HTH_LacI"/>
</dbReference>
<dbReference type="EMBL" id="CP040428">
    <property type="protein sequence ID" value="QCT21155.1"/>
    <property type="molecule type" value="Genomic_DNA"/>
</dbReference>
<gene>
    <name evidence="6" type="primary">malI</name>
    <name evidence="6" type="ORF">FEM41_16615</name>
</gene>
<keyword evidence="7" id="KW-1185">Reference proteome</keyword>
<dbReference type="SUPFAM" id="SSF53822">
    <property type="entry name" value="Periplasmic binding protein-like I"/>
    <property type="match status" value="1"/>
</dbReference>
<dbReference type="SUPFAM" id="SSF47413">
    <property type="entry name" value="lambda repressor-like DNA-binding domains"/>
    <property type="match status" value="1"/>
</dbReference>
<dbReference type="GO" id="GO:0003700">
    <property type="term" value="F:DNA-binding transcription factor activity"/>
    <property type="evidence" value="ECO:0007669"/>
    <property type="project" value="TreeGrafter"/>
</dbReference>
<feature type="domain" description="HTH lacI-type" evidence="5">
    <location>
        <begin position="7"/>
        <end position="61"/>
    </location>
</feature>
<dbReference type="PANTHER" id="PTHR30146">
    <property type="entry name" value="LACI-RELATED TRANSCRIPTIONAL REPRESSOR"/>
    <property type="match status" value="1"/>
</dbReference>
<dbReference type="InterPro" id="IPR010982">
    <property type="entry name" value="Lambda_DNA-bd_dom_sf"/>
</dbReference>
<accession>A0A4P8YK68</accession>
<proteinExistence type="predicted"/>
<keyword evidence="1" id="KW-0678">Repressor</keyword>
<dbReference type="AlphaFoldDB" id="A0A4P8YK68"/>
<evidence type="ECO:0000313" key="6">
    <source>
        <dbReference type="EMBL" id="QCT21155.1"/>
    </source>
</evidence>
<keyword evidence="4" id="KW-0804">Transcription</keyword>
<dbReference type="Pfam" id="PF00532">
    <property type="entry name" value="Peripla_BP_1"/>
    <property type="match status" value="1"/>
</dbReference>
<dbReference type="Gene3D" id="1.10.260.40">
    <property type="entry name" value="lambda repressor-like DNA-binding domains"/>
    <property type="match status" value="1"/>
</dbReference>
<name>A0A4P8YK68_9ENTR</name>
<dbReference type="PROSITE" id="PS00356">
    <property type="entry name" value="HTH_LACI_1"/>
    <property type="match status" value="1"/>
</dbReference>
<dbReference type="CDD" id="cd01392">
    <property type="entry name" value="HTH_LacI"/>
    <property type="match status" value="1"/>
</dbReference>